<protein>
    <submittedName>
        <fullName evidence="2">Uncharacterized protein</fullName>
    </submittedName>
</protein>
<evidence type="ECO:0000313" key="2">
    <source>
        <dbReference type="EMBL" id="UNS99875.1"/>
    </source>
</evidence>
<feature type="compositionally biased region" description="Low complexity" evidence="1">
    <location>
        <begin position="377"/>
        <end position="389"/>
    </location>
</feature>
<evidence type="ECO:0000256" key="1">
    <source>
        <dbReference type="SAM" id="MobiDB-lite"/>
    </source>
</evidence>
<dbReference type="Proteomes" id="UP001202244">
    <property type="component" value="Chromosome"/>
</dbReference>
<sequence length="546" mass="58284">MDGPARAEPDRRSAGAAFAQVRAVADAICYEGYLLYPYRRSSPKNRVRWQFGILAPRAWVEADGPVPPSVAGAAESWRQHTACLVEADPGALLRVRVRYLQVQGKRVERRVRTRGGGGEDAWEAVESADLGGELHLSFDEAVEHETDIEVELADLIAGERTFPVGAPGGTKTTEPAGAGALAGADGEALRVVRYRRPLAARTTLSAHPLADRPGAHRLSVRTENTDDTVPAGTPRDEALRHSLIATHTLLGGEGVAYVSLIDPPAWAAAHTDTCRNLHTFPVLAGEEGTRRMMLSSPILLSDHPQVAPESPGDLHDAAEIDEILSLRTFLLTDEEKREARATDARAAAILDQVENMPREVFARLHGAIRSLEPAGDSSARTSAATTPAAAEPPPDGNGPGPARATTPWWQEGGDEGISPSTDSVLVAGVPVRRGHRVVLRPRARGADAHDIFLAGRTAQIAGVFHDVDGSVHLAVTLDDDPAAEVNAWYGRYFYFRTDEVHPLDADASAPDADASASDADASAPDAGARRGPDEKRSDGRHRTVEA</sequence>
<dbReference type="EMBL" id="CP093846">
    <property type="protein sequence ID" value="UNS99875.1"/>
    <property type="molecule type" value="Genomic_DNA"/>
</dbReference>
<feature type="compositionally biased region" description="Basic and acidic residues" evidence="1">
    <location>
        <begin position="527"/>
        <end position="546"/>
    </location>
</feature>
<reference evidence="2 3" key="1">
    <citation type="journal article" date="2023" name="Microbiol. Spectr.">
        <title>Synergy between Genome Mining, Metabolomics, and Bioinformatics Uncovers Antibacterial Chlorinated Carbazole Alkaloids and Their Biosynthetic Gene Cluster from Streptomyces tubbatahanensis sp. nov., a Novel Actinomycete Isolated from Sulu Sea, Philippines.</title>
        <authorList>
            <person name="Tenebro C.P."/>
            <person name="Trono D.J.V.L."/>
            <person name="Balida L.A.P."/>
            <person name="Bayog L.K.A."/>
            <person name="Bruna J.R."/>
            <person name="Sabido E.M."/>
            <person name="Caspe D.P.C."/>
            <person name="de Los Santos E.L.C."/>
            <person name="Saludes J.P."/>
            <person name="Dalisay D.S."/>
        </authorList>
    </citation>
    <scope>NUCLEOTIDE SEQUENCE [LARGE SCALE GENOMIC DNA]</scope>
    <source>
        <strain evidence="2 3">DSD3025</strain>
    </source>
</reference>
<organism evidence="2 3">
    <name type="scientific">Streptomyces tubbatahanensis</name>
    <dbReference type="NCBI Taxonomy" id="2923272"/>
    <lineage>
        <taxon>Bacteria</taxon>
        <taxon>Bacillati</taxon>
        <taxon>Actinomycetota</taxon>
        <taxon>Actinomycetes</taxon>
        <taxon>Kitasatosporales</taxon>
        <taxon>Streptomycetaceae</taxon>
        <taxon>Streptomyces</taxon>
    </lineage>
</organism>
<feature type="region of interest" description="Disordered" evidence="1">
    <location>
        <begin position="207"/>
        <end position="235"/>
    </location>
</feature>
<feature type="region of interest" description="Disordered" evidence="1">
    <location>
        <begin position="372"/>
        <end position="407"/>
    </location>
</feature>
<evidence type="ECO:0000313" key="3">
    <source>
        <dbReference type="Proteomes" id="UP001202244"/>
    </source>
</evidence>
<proteinExistence type="predicted"/>
<accession>A0ABY3XZQ8</accession>
<keyword evidence="3" id="KW-1185">Reference proteome</keyword>
<name>A0ABY3XZQ8_9ACTN</name>
<feature type="region of interest" description="Disordered" evidence="1">
    <location>
        <begin position="504"/>
        <end position="546"/>
    </location>
</feature>
<feature type="compositionally biased region" description="Low complexity" evidence="1">
    <location>
        <begin position="505"/>
        <end position="526"/>
    </location>
</feature>
<gene>
    <name evidence="2" type="ORF">MMF93_28040</name>
</gene>